<proteinExistence type="predicted"/>
<dbReference type="Proteomes" id="UP001364695">
    <property type="component" value="Unassembled WGS sequence"/>
</dbReference>
<dbReference type="EMBL" id="JAWDIE010000017">
    <property type="protein sequence ID" value="MEJ7138933.1"/>
    <property type="molecule type" value="Genomic_DNA"/>
</dbReference>
<reference evidence="1" key="1">
    <citation type="submission" date="2023-10" db="EMBL/GenBank/DDBJ databases">
        <title>Amphibacter perezi, gen. nov., sp. nov. a novel taxa of the family Comamonadaceae, class Betaproteobacteria isolated from the skin microbiota of Pelophylax perezi from different populations.</title>
        <authorList>
            <person name="Costa S."/>
            <person name="Proenca D.N."/>
            <person name="Lopes I."/>
            <person name="Morais P.V."/>
        </authorList>
    </citation>
    <scope>NUCLEOTIDE SEQUENCE</scope>
    <source>
        <strain evidence="1">SL12-8</strain>
    </source>
</reference>
<sequence length="300" mass="31833">MSFTSLRLQAMNSPWVRITKPGILFGNLVSVLGGLWLGARGMPALHLVVLASLGTMMVVASGCVVNNIIDRDIDGRMARTCTRVLVQGEISIRAAAWYAVALGVPGLAFLALCSPLAAAAGLAGYVVYVGLYTLLFKRSSVYGTVVGSFSGAMPPVIGYVAAWPHLDMAALLLFVAFSLWQLPHSYAIAIFRQGDYANVGIPVLPLVRGLATTRRHMIWTTLACVLASLLLVPLGYSGLLFGVGVAAVGAYWLSTVLRLPAGPLELGDPASLAWARKVFAGSLIYVMALCLLMALDQLLR</sequence>
<keyword evidence="1" id="KW-0808">Transferase</keyword>
<accession>A0ACC6P3Y6</accession>
<name>A0ACC6P3Y6_9BURK</name>
<dbReference type="EC" id="2.5.1.141" evidence="1"/>
<gene>
    <name evidence="1" type="primary">cyoE</name>
    <name evidence="1" type="ORF">RV045_10915</name>
</gene>
<evidence type="ECO:0000313" key="2">
    <source>
        <dbReference type="Proteomes" id="UP001364695"/>
    </source>
</evidence>
<organism evidence="1 2">
    <name type="scientific">Amphibiibacter pelophylacis</name>
    <dbReference type="NCBI Taxonomy" id="1799477"/>
    <lineage>
        <taxon>Bacteria</taxon>
        <taxon>Pseudomonadati</taxon>
        <taxon>Pseudomonadota</taxon>
        <taxon>Betaproteobacteria</taxon>
        <taxon>Burkholderiales</taxon>
        <taxon>Sphaerotilaceae</taxon>
        <taxon>Amphibiibacter</taxon>
    </lineage>
</organism>
<evidence type="ECO:0000313" key="1">
    <source>
        <dbReference type="EMBL" id="MEJ7138933.1"/>
    </source>
</evidence>
<keyword evidence="2" id="KW-1185">Reference proteome</keyword>
<comment type="caution">
    <text evidence="1">The sequence shown here is derived from an EMBL/GenBank/DDBJ whole genome shotgun (WGS) entry which is preliminary data.</text>
</comment>
<protein>
    <submittedName>
        <fullName evidence="1">Heme o synthase</fullName>
        <ecNumber evidence="1">2.5.1.141</ecNumber>
    </submittedName>
</protein>